<organism evidence="1 2">
    <name type="scientific">Aphis craccivora</name>
    <name type="common">Cowpea aphid</name>
    <dbReference type="NCBI Taxonomy" id="307492"/>
    <lineage>
        <taxon>Eukaryota</taxon>
        <taxon>Metazoa</taxon>
        <taxon>Ecdysozoa</taxon>
        <taxon>Arthropoda</taxon>
        <taxon>Hexapoda</taxon>
        <taxon>Insecta</taxon>
        <taxon>Pterygota</taxon>
        <taxon>Neoptera</taxon>
        <taxon>Paraneoptera</taxon>
        <taxon>Hemiptera</taxon>
        <taxon>Sternorrhyncha</taxon>
        <taxon>Aphidomorpha</taxon>
        <taxon>Aphidoidea</taxon>
        <taxon>Aphididae</taxon>
        <taxon>Aphidini</taxon>
        <taxon>Aphis</taxon>
        <taxon>Aphis</taxon>
    </lineage>
</organism>
<name>A0A6G0X4C2_APHCR</name>
<reference evidence="1 2" key="1">
    <citation type="submission" date="2019-08" db="EMBL/GenBank/DDBJ databases">
        <title>Whole genome of Aphis craccivora.</title>
        <authorList>
            <person name="Voronova N.V."/>
            <person name="Shulinski R.S."/>
            <person name="Bandarenka Y.V."/>
            <person name="Zhorov D.G."/>
            <person name="Warner D."/>
        </authorList>
    </citation>
    <scope>NUCLEOTIDE SEQUENCE [LARGE SCALE GENOMIC DNA]</scope>
    <source>
        <strain evidence="1">180601</strain>
        <tissue evidence="1">Whole Body</tissue>
    </source>
</reference>
<keyword evidence="2" id="KW-1185">Reference proteome</keyword>
<dbReference type="AlphaFoldDB" id="A0A6G0X4C2"/>
<gene>
    <name evidence="1" type="ORF">FWK35_00032260</name>
</gene>
<evidence type="ECO:0000313" key="2">
    <source>
        <dbReference type="Proteomes" id="UP000478052"/>
    </source>
</evidence>
<dbReference type="EMBL" id="VUJU01008166">
    <property type="protein sequence ID" value="KAF0734684.1"/>
    <property type="molecule type" value="Genomic_DNA"/>
</dbReference>
<comment type="caution">
    <text evidence="1">The sequence shown here is derived from an EMBL/GenBank/DDBJ whole genome shotgun (WGS) entry which is preliminary data.</text>
</comment>
<accession>A0A6G0X4C2</accession>
<proteinExistence type="predicted"/>
<protein>
    <submittedName>
        <fullName evidence="1">Uncharacterized protein</fullName>
    </submittedName>
</protein>
<evidence type="ECO:0000313" key="1">
    <source>
        <dbReference type="EMBL" id="KAF0734684.1"/>
    </source>
</evidence>
<dbReference type="Proteomes" id="UP000478052">
    <property type="component" value="Unassembled WGS sequence"/>
</dbReference>
<sequence length="46" mass="5599">MVQTLMIWKMPKKKLIKFLVIINSNGKRLNKIFLHYKLMLLDLRVK</sequence>